<evidence type="ECO:0000313" key="4">
    <source>
        <dbReference type="Proteomes" id="UP001560573"/>
    </source>
</evidence>
<dbReference type="EMBL" id="JAULBC010000003">
    <property type="protein sequence ID" value="MEX6688281.1"/>
    <property type="molecule type" value="Genomic_DNA"/>
</dbReference>
<comment type="caution">
    <text evidence="3">The sequence shown here is derived from an EMBL/GenBank/DDBJ whole genome shotgun (WGS) entry which is preliminary data.</text>
</comment>
<dbReference type="InterPro" id="IPR050065">
    <property type="entry name" value="GlmU-like"/>
</dbReference>
<gene>
    <name evidence="3" type="ORF">QTN47_12280</name>
</gene>
<dbReference type="Pfam" id="PF13562">
    <property type="entry name" value="NTP_transf_4"/>
    <property type="match status" value="1"/>
</dbReference>
<dbReference type="Proteomes" id="UP001560573">
    <property type="component" value="Unassembled WGS sequence"/>
</dbReference>
<reference evidence="3 4" key="1">
    <citation type="submission" date="2023-07" db="EMBL/GenBank/DDBJ databases">
        <authorList>
            <person name="Lian W.-H."/>
        </authorList>
    </citation>
    <scope>NUCLEOTIDE SEQUENCE [LARGE SCALE GENOMIC DNA]</scope>
    <source>
        <strain evidence="3 4">SYSU DXS3180</strain>
    </source>
</reference>
<evidence type="ECO:0000313" key="3">
    <source>
        <dbReference type="EMBL" id="MEX6688281.1"/>
    </source>
</evidence>
<keyword evidence="2" id="KW-0012">Acyltransferase</keyword>
<evidence type="ECO:0000256" key="2">
    <source>
        <dbReference type="ARBA" id="ARBA00023315"/>
    </source>
</evidence>
<dbReference type="Gene3D" id="2.160.10.10">
    <property type="entry name" value="Hexapeptide repeat proteins"/>
    <property type="match status" value="1"/>
</dbReference>
<sequence>MPIVLFDGNAHKGLLPLTYTRSVAGIRMGAFTMQERWERITGEKIYVQTEGYLSALYEAVPDRNNLFIDAAVLPDAAFVELALSLNTGNYLSDQSGQIIAIKHYGTSINAVKPDGHAIQSLAIKRIEHPWNIFQWNGEMIAFDFALLTKGRKSATVSPTNHLIKAENIFIEEGAVVECSVLNASEGPIYIGKDALVMEGSLIRGPFALGENAVLKMGSKIYGASTVGPHCVAGGEIKNAVMHSYSNKAHDGYLGDSVIGAWCNMGAGTSNSNVKNNASAIKMPSQTNDSFLNAGLKCGVIMGDYTRTAINTSINTGTLTGVSCNVFGAGLTPHFIPSFCWGMDGEKVYQFDRALADIENWKKFKQQSLSNAEADVLKYIFDNFL</sequence>
<dbReference type="PANTHER" id="PTHR43584">
    <property type="entry name" value="NUCLEOTIDYL TRANSFERASE"/>
    <property type="match status" value="1"/>
</dbReference>
<keyword evidence="4" id="KW-1185">Reference proteome</keyword>
<evidence type="ECO:0000256" key="1">
    <source>
        <dbReference type="ARBA" id="ARBA00022679"/>
    </source>
</evidence>
<name>A0ABV3ZEH8_9BACT</name>
<dbReference type="SUPFAM" id="SSF51161">
    <property type="entry name" value="Trimeric LpxA-like enzymes"/>
    <property type="match status" value="1"/>
</dbReference>
<accession>A0ABV3ZEH8</accession>
<dbReference type="GO" id="GO:0016740">
    <property type="term" value="F:transferase activity"/>
    <property type="evidence" value="ECO:0007669"/>
    <property type="project" value="UniProtKB-KW"/>
</dbReference>
<dbReference type="RefSeq" id="WP_369329690.1">
    <property type="nucleotide sequence ID" value="NZ_JAULBC010000003.1"/>
</dbReference>
<dbReference type="InterPro" id="IPR011004">
    <property type="entry name" value="Trimer_LpxA-like_sf"/>
</dbReference>
<dbReference type="PANTHER" id="PTHR43584:SF9">
    <property type="entry name" value="TRANSFERASE HEXAPEPTIDE REPEAT CONTAINING PROTEIN"/>
    <property type="match status" value="1"/>
</dbReference>
<keyword evidence="1 3" id="KW-0808">Transferase</keyword>
<protein>
    <submittedName>
        <fullName evidence="3">Sugar nucleotidyl transferase</fullName>
    </submittedName>
</protein>
<organism evidence="3 4">
    <name type="scientific">Danxiaibacter flavus</name>
    <dbReference type="NCBI Taxonomy" id="3049108"/>
    <lineage>
        <taxon>Bacteria</taxon>
        <taxon>Pseudomonadati</taxon>
        <taxon>Bacteroidota</taxon>
        <taxon>Chitinophagia</taxon>
        <taxon>Chitinophagales</taxon>
        <taxon>Chitinophagaceae</taxon>
        <taxon>Danxiaibacter</taxon>
    </lineage>
</organism>
<dbReference type="InterPro" id="IPR023917">
    <property type="entry name" value="Bifunctiontional_GlmU_bac-type"/>
</dbReference>
<proteinExistence type="predicted"/>
<dbReference type="NCBIfam" id="TIGR03991">
    <property type="entry name" value="alt_bact_glmU"/>
    <property type="match status" value="1"/>
</dbReference>